<dbReference type="Proteomes" id="UP000651085">
    <property type="component" value="Unassembled WGS sequence"/>
</dbReference>
<sequence length="485" mass="50771">MKRLLLSLFVIIAAVSFTNATDVTFNLTDPAALGYAVPESGAGTDLADGTMTVGNVVIKSTKINETTDNRFWATKDGVEGLRCYKPSTLTFSTTNGEIITAITFEGKAIASTILTFDSGEYAQPTWTGSESQVVLTFAGTAKISSIVVTTTTGEAPAVAVPVFNPGEGTYYGPVEVTLSCATEGADIWYKLSKSAPQFTAYTGPIKVESTTTIIAAAAVGTTFSDVVSATYTISEAKSVENIADFYTQSQSLVVKFANPVNVLYQSGAYLFVQDATGALQIYGNVGQTYKNGDIIPAGFMGSVGEFGEVIQLSSPVAETFAAAEEGAVIKPTVVKVNEITETMLNRLIQVNNATVNLEGGKTLTDESGTITLFARFNEVSLPADDKAYDVTAIVSSFKGALQLFPISFTLTNTGIANVDNAASRVEAGYNVINVNAAEDAQVTIVNSVGQVLVSKAVTAGANAIPVSAGFYLVKVGDVVTKVVVR</sequence>
<dbReference type="Pfam" id="PF13290">
    <property type="entry name" value="CHB_HEX_C_1"/>
    <property type="match status" value="1"/>
</dbReference>
<evidence type="ECO:0000256" key="1">
    <source>
        <dbReference type="SAM" id="SignalP"/>
    </source>
</evidence>
<feature type="signal peptide" evidence="1">
    <location>
        <begin position="1"/>
        <end position="20"/>
    </location>
</feature>
<dbReference type="RefSeq" id="WP_262434131.1">
    <property type="nucleotide sequence ID" value="NZ_JACRTF010000001.1"/>
</dbReference>
<keyword evidence="4" id="KW-1185">Reference proteome</keyword>
<protein>
    <submittedName>
        <fullName evidence="3">Chitobiase/beta-hexosaminidase C-terminal domain-containing protein</fullName>
    </submittedName>
</protein>
<gene>
    <name evidence="3" type="ORF">H8744_06805</name>
</gene>
<dbReference type="EMBL" id="JACRTF010000001">
    <property type="protein sequence ID" value="MBC8592969.1"/>
    <property type="molecule type" value="Genomic_DNA"/>
</dbReference>
<comment type="caution">
    <text evidence="3">The sequence shown here is derived from an EMBL/GenBank/DDBJ whole genome shotgun (WGS) entry which is preliminary data.</text>
</comment>
<evidence type="ECO:0000259" key="2">
    <source>
        <dbReference type="Pfam" id="PF13290"/>
    </source>
</evidence>
<reference evidence="3" key="1">
    <citation type="submission" date="2020-08" db="EMBL/GenBank/DDBJ databases">
        <title>Genome public.</title>
        <authorList>
            <person name="Liu C."/>
            <person name="Sun Q."/>
        </authorList>
    </citation>
    <scope>NUCLEOTIDE SEQUENCE</scope>
    <source>
        <strain evidence="3">N12</strain>
    </source>
</reference>
<evidence type="ECO:0000313" key="3">
    <source>
        <dbReference type="EMBL" id="MBC8592969.1"/>
    </source>
</evidence>
<dbReference type="AlphaFoldDB" id="A0A926F6U7"/>
<accession>A0A926F6U7</accession>
<feature type="chain" id="PRO_5037137362" evidence="1">
    <location>
        <begin position="21"/>
        <end position="485"/>
    </location>
</feature>
<organism evidence="3 4">
    <name type="scientific">Jilunia laotingensis</name>
    <dbReference type="NCBI Taxonomy" id="2763675"/>
    <lineage>
        <taxon>Bacteria</taxon>
        <taxon>Pseudomonadati</taxon>
        <taxon>Bacteroidota</taxon>
        <taxon>Bacteroidia</taxon>
        <taxon>Bacteroidales</taxon>
        <taxon>Bacteroidaceae</taxon>
        <taxon>Jilunia</taxon>
    </lineage>
</organism>
<feature type="domain" description="GH29D-like beta-sandwich" evidence="2">
    <location>
        <begin position="165"/>
        <end position="219"/>
    </location>
</feature>
<keyword evidence="1" id="KW-0732">Signal</keyword>
<name>A0A926F6U7_9BACT</name>
<evidence type="ECO:0000313" key="4">
    <source>
        <dbReference type="Proteomes" id="UP000651085"/>
    </source>
</evidence>
<proteinExistence type="predicted"/>
<dbReference type="InterPro" id="IPR059177">
    <property type="entry name" value="GH29D-like_dom"/>
</dbReference>